<keyword evidence="7" id="KW-1185">Reference proteome</keyword>
<keyword evidence="3" id="KW-0456">Lyase</keyword>
<dbReference type="EMBL" id="ML978129">
    <property type="protein sequence ID" value="KAF2096705.1"/>
    <property type="molecule type" value="Genomic_DNA"/>
</dbReference>
<keyword evidence="6" id="KW-0378">Hydrolase</keyword>
<feature type="region of interest" description="Disordered" evidence="5">
    <location>
        <begin position="139"/>
        <end position="195"/>
    </location>
</feature>
<comment type="subunit">
    <text evidence="1">Homodimer.</text>
</comment>
<gene>
    <name evidence="6" type="ORF">NA57DRAFT_20704</name>
</gene>
<dbReference type="Proteomes" id="UP000799772">
    <property type="component" value="Unassembled WGS sequence"/>
</dbReference>
<dbReference type="Pfam" id="PF04115">
    <property type="entry name" value="Ureidogly_lyase"/>
    <property type="match status" value="1"/>
</dbReference>
<dbReference type="AlphaFoldDB" id="A0A9P4ICE7"/>
<dbReference type="CDD" id="cd20298">
    <property type="entry name" value="cupin_UAH"/>
    <property type="match status" value="1"/>
</dbReference>
<feature type="non-terminal residue" evidence="6">
    <location>
        <position position="267"/>
    </location>
</feature>
<dbReference type="GO" id="GO:0004848">
    <property type="term" value="F:ureidoglycolate hydrolase activity"/>
    <property type="evidence" value="ECO:0007669"/>
    <property type="project" value="InterPro"/>
</dbReference>
<name>A0A9P4ICE7_9PEZI</name>
<dbReference type="GO" id="GO:0006144">
    <property type="term" value="P:purine nucleobase metabolic process"/>
    <property type="evidence" value="ECO:0007669"/>
    <property type="project" value="UniProtKB-KW"/>
</dbReference>
<dbReference type="PANTHER" id="PTHR21221:SF1">
    <property type="entry name" value="UREIDOGLYCOLATE LYASE"/>
    <property type="match status" value="1"/>
</dbReference>
<protein>
    <submittedName>
        <fullName evidence="6">Ureidoglycolate hydrolase</fullName>
    </submittedName>
</protein>
<dbReference type="InterPro" id="IPR011051">
    <property type="entry name" value="RmlC_Cupin_sf"/>
</dbReference>
<evidence type="ECO:0000256" key="4">
    <source>
        <dbReference type="ARBA" id="ARBA00047684"/>
    </source>
</evidence>
<evidence type="ECO:0000256" key="5">
    <source>
        <dbReference type="SAM" id="MobiDB-lite"/>
    </source>
</evidence>
<comment type="catalytic activity">
    <reaction evidence="4">
        <text>(S)-ureidoglycolate = urea + glyoxylate</text>
        <dbReference type="Rhea" id="RHEA:11304"/>
        <dbReference type="ChEBI" id="CHEBI:16199"/>
        <dbReference type="ChEBI" id="CHEBI:36655"/>
        <dbReference type="ChEBI" id="CHEBI:57296"/>
        <dbReference type="EC" id="4.3.2.3"/>
    </reaction>
</comment>
<dbReference type="GO" id="GO:0000256">
    <property type="term" value="P:allantoin catabolic process"/>
    <property type="evidence" value="ECO:0007669"/>
    <property type="project" value="InterPro"/>
</dbReference>
<sequence>PSLQIPIEPLTHEAFAPFGHVVANPTKHPGTTANYKSSPGNQGSAIKYSEVTDLTNFYTLAPSKKAAKTSFTLFVSTPRKLRTSAPAYTSAYPRAGQQHFYDIKILERHPFTSQTFVPLGRANGDNSTQYLVVVAPTLPPSTKDGLRPPPFPEPEPRPRKSILDIFTRARPSPFTNEAAPPKPSERAKGGLNMPRGSGMPDLRNMRAFIANGDQVLTYGPGTWHAPMVVFGKESMDFIVVQYKNDVGLEDCQEVELDAGVEGSGIAV</sequence>
<evidence type="ECO:0000256" key="2">
    <source>
        <dbReference type="ARBA" id="ARBA00022631"/>
    </source>
</evidence>
<dbReference type="InterPro" id="IPR047233">
    <property type="entry name" value="UAH_cupin"/>
</dbReference>
<dbReference type="PANTHER" id="PTHR21221">
    <property type="entry name" value="UREIDOGLYCOLATE HYDROLASE"/>
    <property type="match status" value="1"/>
</dbReference>
<evidence type="ECO:0000313" key="7">
    <source>
        <dbReference type="Proteomes" id="UP000799772"/>
    </source>
</evidence>
<dbReference type="GO" id="GO:0050385">
    <property type="term" value="F:ureidoglycolate lyase activity"/>
    <property type="evidence" value="ECO:0007669"/>
    <property type="project" value="UniProtKB-EC"/>
</dbReference>
<dbReference type="InterPro" id="IPR024060">
    <property type="entry name" value="Ureidoglycolate_lyase_dom_sf"/>
</dbReference>
<comment type="caution">
    <text evidence="6">The sequence shown here is derived from an EMBL/GenBank/DDBJ whole genome shotgun (WGS) entry which is preliminary data.</text>
</comment>
<evidence type="ECO:0000256" key="3">
    <source>
        <dbReference type="ARBA" id="ARBA00023239"/>
    </source>
</evidence>
<proteinExistence type="predicted"/>
<organism evidence="6 7">
    <name type="scientific">Rhizodiscina lignyota</name>
    <dbReference type="NCBI Taxonomy" id="1504668"/>
    <lineage>
        <taxon>Eukaryota</taxon>
        <taxon>Fungi</taxon>
        <taxon>Dikarya</taxon>
        <taxon>Ascomycota</taxon>
        <taxon>Pezizomycotina</taxon>
        <taxon>Dothideomycetes</taxon>
        <taxon>Pleosporomycetidae</taxon>
        <taxon>Aulographales</taxon>
        <taxon>Rhizodiscinaceae</taxon>
        <taxon>Rhizodiscina</taxon>
    </lineage>
</organism>
<dbReference type="InterPro" id="IPR007247">
    <property type="entry name" value="Ureidogly_lyase"/>
</dbReference>
<keyword evidence="2" id="KW-0659">Purine metabolism</keyword>
<reference evidence="6" key="1">
    <citation type="journal article" date="2020" name="Stud. Mycol.">
        <title>101 Dothideomycetes genomes: a test case for predicting lifestyles and emergence of pathogens.</title>
        <authorList>
            <person name="Haridas S."/>
            <person name="Albert R."/>
            <person name="Binder M."/>
            <person name="Bloem J."/>
            <person name="Labutti K."/>
            <person name="Salamov A."/>
            <person name="Andreopoulos B."/>
            <person name="Baker S."/>
            <person name="Barry K."/>
            <person name="Bills G."/>
            <person name="Bluhm B."/>
            <person name="Cannon C."/>
            <person name="Castanera R."/>
            <person name="Culley D."/>
            <person name="Daum C."/>
            <person name="Ezra D."/>
            <person name="Gonzalez J."/>
            <person name="Henrissat B."/>
            <person name="Kuo A."/>
            <person name="Liang C."/>
            <person name="Lipzen A."/>
            <person name="Lutzoni F."/>
            <person name="Magnuson J."/>
            <person name="Mondo S."/>
            <person name="Nolan M."/>
            <person name="Ohm R."/>
            <person name="Pangilinan J."/>
            <person name="Park H.-J."/>
            <person name="Ramirez L."/>
            <person name="Alfaro M."/>
            <person name="Sun H."/>
            <person name="Tritt A."/>
            <person name="Yoshinaga Y."/>
            <person name="Zwiers L.-H."/>
            <person name="Turgeon B."/>
            <person name="Goodwin S."/>
            <person name="Spatafora J."/>
            <person name="Crous P."/>
            <person name="Grigoriev I."/>
        </authorList>
    </citation>
    <scope>NUCLEOTIDE SEQUENCE</scope>
    <source>
        <strain evidence="6">CBS 133067</strain>
    </source>
</reference>
<dbReference type="OrthoDB" id="10266039at2759"/>
<dbReference type="SUPFAM" id="SSF51182">
    <property type="entry name" value="RmlC-like cupins"/>
    <property type="match status" value="1"/>
</dbReference>
<evidence type="ECO:0000256" key="1">
    <source>
        <dbReference type="ARBA" id="ARBA00011738"/>
    </source>
</evidence>
<accession>A0A9P4ICE7</accession>
<feature type="non-terminal residue" evidence="6">
    <location>
        <position position="1"/>
    </location>
</feature>
<evidence type="ECO:0000313" key="6">
    <source>
        <dbReference type="EMBL" id="KAF2096705.1"/>
    </source>
</evidence>
<dbReference type="Gene3D" id="2.60.120.480">
    <property type="entry name" value="Ureidoglycolate hydrolase"/>
    <property type="match status" value="1"/>
</dbReference>